<comment type="caution">
    <text evidence="1">The sequence shown here is derived from an EMBL/GenBank/DDBJ whole genome shotgun (WGS) entry which is preliminary data.</text>
</comment>
<protein>
    <submittedName>
        <fullName evidence="1">Uncharacterized protein</fullName>
    </submittedName>
</protein>
<keyword evidence="2" id="KW-1185">Reference proteome</keyword>
<name>A0ABT2JUS6_9ACTN</name>
<evidence type="ECO:0000313" key="2">
    <source>
        <dbReference type="Proteomes" id="UP001156389"/>
    </source>
</evidence>
<dbReference type="EMBL" id="JAJAGO010000007">
    <property type="protein sequence ID" value="MCT2591423.1"/>
    <property type="molecule type" value="Genomic_DNA"/>
</dbReference>
<organism evidence="1 2">
    <name type="scientific">Streptomyces gossypii</name>
    <dbReference type="NCBI Taxonomy" id="2883101"/>
    <lineage>
        <taxon>Bacteria</taxon>
        <taxon>Bacillati</taxon>
        <taxon>Actinomycetota</taxon>
        <taxon>Actinomycetes</taxon>
        <taxon>Kitasatosporales</taxon>
        <taxon>Streptomycetaceae</taxon>
        <taxon>Streptomyces</taxon>
    </lineage>
</organism>
<sequence length="148" mass="15845">MHTEPGTGSSADSLAGTLRWADSPSWAQRAAAGRRLARRADLDDIRPLLERLLLDADDTGVTQETARALLERHDLPGLRAVLAALSRAEALCTADQLAGEVDGYRSCVSAAGRGDELRRRLTTLASDTDTDTDIRDEARTLLGPGNHA</sequence>
<dbReference type="RefSeq" id="WP_260218753.1">
    <property type="nucleotide sequence ID" value="NZ_JAJAGO010000007.1"/>
</dbReference>
<gene>
    <name evidence="1" type="ORF">LHJ74_16175</name>
</gene>
<accession>A0ABT2JUS6</accession>
<evidence type="ECO:0000313" key="1">
    <source>
        <dbReference type="EMBL" id="MCT2591423.1"/>
    </source>
</evidence>
<dbReference type="Proteomes" id="UP001156389">
    <property type="component" value="Unassembled WGS sequence"/>
</dbReference>
<reference evidence="1 2" key="1">
    <citation type="submission" date="2021-10" db="EMBL/GenBank/DDBJ databases">
        <title>Streptomyces gossypii sp. nov., isolated from soil collected from cotton field.</title>
        <authorList>
            <person name="Ge X."/>
            <person name="Chen X."/>
            <person name="Liu W."/>
        </authorList>
    </citation>
    <scope>NUCLEOTIDE SEQUENCE [LARGE SCALE GENOMIC DNA]</scope>
    <source>
        <strain evidence="1 2">N2-109</strain>
    </source>
</reference>
<proteinExistence type="predicted"/>